<dbReference type="SUPFAM" id="SSF52540">
    <property type="entry name" value="P-loop containing nucleoside triphosphate hydrolases"/>
    <property type="match status" value="1"/>
</dbReference>
<gene>
    <name evidence="4" type="ORF">FIC82_011080</name>
</gene>
<dbReference type="InterPro" id="IPR041664">
    <property type="entry name" value="AAA_16"/>
</dbReference>
<dbReference type="Pfam" id="PF00196">
    <property type="entry name" value="GerE"/>
    <property type="match status" value="1"/>
</dbReference>
<dbReference type="InterPro" id="IPR027417">
    <property type="entry name" value="P-loop_NTPase"/>
</dbReference>
<dbReference type="GO" id="GO:0004016">
    <property type="term" value="F:adenylate cyclase activity"/>
    <property type="evidence" value="ECO:0007669"/>
    <property type="project" value="TreeGrafter"/>
</dbReference>
<protein>
    <submittedName>
        <fullName evidence="4">AAA family ATPase</fullName>
    </submittedName>
</protein>
<dbReference type="GO" id="GO:0006355">
    <property type="term" value="P:regulation of DNA-templated transcription"/>
    <property type="evidence" value="ECO:0007669"/>
    <property type="project" value="InterPro"/>
</dbReference>
<dbReference type="GO" id="GO:0005524">
    <property type="term" value="F:ATP binding"/>
    <property type="evidence" value="ECO:0007669"/>
    <property type="project" value="UniProtKB-KW"/>
</dbReference>
<dbReference type="Pfam" id="PF13191">
    <property type="entry name" value="AAA_16"/>
    <property type="match status" value="1"/>
</dbReference>
<accession>A0A6M5UJ03</accession>
<dbReference type="EMBL" id="CP052757">
    <property type="protein sequence ID" value="QJW36649.1"/>
    <property type="molecule type" value="Genomic_DNA"/>
</dbReference>
<sequence length="915" mass="96195">MDVALLGRAAEQETVARLLASARLGRGGALVLAGEPGVGKTALLADALDRAGREPGSGAGVRVLAATPAEVEQDLPFAALQSLLLPALRLLDDIPAPQAAELGAALSLRSGGGRDRFAIGAATLSLLSRYAEDGPVVVVLDDVHWADRPSVDALVFAARRVRDDPIAVLVAGRSGELPEAVRGLPTIDLAGLAPDAAALLLAAAFPAGPAREPDALYRETGGNPLALLELAAEPADDATAGGDTAGLPHTLPARLQRAFARRLETLPGTARAVALVAALSGGDLRLTRATCRRLDLDPAGLDDAERDGLLTVGDGHVAFRHPLLRSVVYGATDREVRRRAHLALADELAGVDADRRAWHLAAAATGLDEGVAKLLDGVGARAAERTAFTVAATALERGARLSPEPENAHARLVAAARAAWAGGQPARALALLDEAEPPAGTRSAAGAALRATVAMRAGSVRDGLDLLERAADLASPDDQVLLLAEACRASMYLVDTAALRRVEERLDAALPRVTDPVSQAVGLASSGASGVLLGRDATSRLRDAVALLAEHADPLAHPAALPWIMLAPLFLRDADAGAELRALVDEVRSRVGVGALPDVLFHVARDQATTDAWERAAANYDEAARLARETGQGGELAMALAGLAWLDSRAGRGAACREHAADAARLCRERSMLFGLIWSELALGDLELSEGESRAAAVRLTTLASTLDELGVRDPDLHPGPELVDALLRTGRDAEAREVAERFAEAAEATGRAWTRGRAERALGLVAADDGLDERFENALAWHGRTRDVFERARTRLAFGMRLRRSGRRVDARVHLRDALGTFDDLGAQVWAATTRTELEATGEKVAPREGVGPGALTPQELQVCLLLAEGRTTRETAAALFLSPKTVEYHLRKVYTRLGIHSREELAVVLRDAR</sequence>
<keyword evidence="2" id="KW-0067">ATP-binding</keyword>
<dbReference type="Gene3D" id="1.10.10.10">
    <property type="entry name" value="Winged helix-like DNA-binding domain superfamily/Winged helix DNA-binding domain"/>
    <property type="match status" value="1"/>
</dbReference>
<dbReference type="GO" id="GO:0003677">
    <property type="term" value="F:DNA binding"/>
    <property type="evidence" value="ECO:0007669"/>
    <property type="project" value="InterPro"/>
</dbReference>
<dbReference type="PROSITE" id="PS50043">
    <property type="entry name" value="HTH_LUXR_2"/>
    <property type="match status" value="1"/>
</dbReference>
<evidence type="ECO:0000313" key="4">
    <source>
        <dbReference type="EMBL" id="QJW36649.1"/>
    </source>
</evidence>
<dbReference type="SUPFAM" id="SSF46894">
    <property type="entry name" value="C-terminal effector domain of the bipartite response regulators"/>
    <property type="match status" value="1"/>
</dbReference>
<dbReference type="GO" id="GO:0005737">
    <property type="term" value="C:cytoplasm"/>
    <property type="evidence" value="ECO:0007669"/>
    <property type="project" value="TreeGrafter"/>
</dbReference>
<proteinExistence type="predicted"/>
<name>A0A6M5UJ03_9MICO</name>
<dbReference type="Proteomes" id="UP000451354">
    <property type="component" value="Chromosome"/>
</dbReference>
<organism evidence="4 5">
    <name type="scientific">Cellulosimicrobium protaetiae</name>
    <dbReference type="NCBI Taxonomy" id="2587808"/>
    <lineage>
        <taxon>Bacteria</taxon>
        <taxon>Bacillati</taxon>
        <taxon>Actinomycetota</taxon>
        <taxon>Actinomycetes</taxon>
        <taxon>Micrococcales</taxon>
        <taxon>Promicromonosporaceae</taxon>
        <taxon>Cellulosimicrobium</taxon>
    </lineage>
</organism>
<feature type="domain" description="HTH luxR-type" evidence="3">
    <location>
        <begin position="850"/>
        <end position="915"/>
    </location>
</feature>
<keyword evidence="5" id="KW-1185">Reference proteome</keyword>
<evidence type="ECO:0000256" key="1">
    <source>
        <dbReference type="ARBA" id="ARBA00022741"/>
    </source>
</evidence>
<evidence type="ECO:0000259" key="3">
    <source>
        <dbReference type="PROSITE" id="PS50043"/>
    </source>
</evidence>
<reference evidence="5" key="1">
    <citation type="journal article" date="2022" name="Int. J. Syst. Evol. Microbiol.">
        <title>Cellulosimicrobium protaetiae sp. nov., isolated from the gut of the larva of Protaetia brevitarsis seulensis.</title>
        <authorList>
            <person name="Le Han H."/>
            <person name="Nguyen T.T.H."/>
            <person name="Li Z."/>
            <person name="Shin N.R."/>
            <person name="Kim S.G."/>
        </authorList>
    </citation>
    <scope>NUCLEOTIDE SEQUENCE [LARGE SCALE GENOMIC DNA]</scope>
    <source>
        <strain evidence="5">BI34</strain>
    </source>
</reference>
<dbReference type="InterPro" id="IPR000792">
    <property type="entry name" value="Tscrpt_reg_LuxR_C"/>
</dbReference>
<dbReference type="InterPro" id="IPR016032">
    <property type="entry name" value="Sig_transdc_resp-reg_C-effctor"/>
</dbReference>
<evidence type="ECO:0000256" key="2">
    <source>
        <dbReference type="ARBA" id="ARBA00022840"/>
    </source>
</evidence>
<dbReference type="PANTHER" id="PTHR16305:SF35">
    <property type="entry name" value="TRANSCRIPTIONAL ACTIVATOR DOMAIN"/>
    <property type="match status" value="1"/>
</dbReference>
<evidence type="ECO:0000313" key="5">
    <source>
        <dbReference type="Proteomes" id="UP000451354"/>
    </source>
</evidence>
<dbReference type="AlphaFoldDB" id="A0A6M5UJ03"/>
<dbReference type="PRINTS" id="PR00038">
    <property type="entry name" value="HTHLUXR"/>
</dbReference>
<dbReference type="KEGG" id="cprt:FIC82_011080"/>
<dbReference type="SMART" id="SM00421">
    <property type="entry name" value="HTH_LUXR"/>
    <property type="match status" value="1"/>
</dbReference>
<keyword evidence="1" id="KW-0547">Nucleotide-binding</keyword>
<dbReference type="CDD" id="cd06170">
    <property type="entry name" value="LuxR_C_like"/>
    <property type="match status" value="1"/>
</dbReference>
<dbReference type="InterPro" id="IPR036388">
    <property type="entry name" value="WH-like_DNA-bd_sf"/>
</dbReference>
<dbReference type="PANTHER" id="PTHR16305">
    <property type="entry name" value="TESTICULAR SOLUBLE ADENYLYL CYCLASE"/>
    <property type="match status" value="1"/>
</dbReference>
<dbReference type="OrthoDB" id="483at2"/>